<dbReference type="Pfam" id="PF02458">
    <property type="entry name" value="Transferase"/>
    <property type="match status" value="1"/>
</dbReference>
<keyword evidence="4" id="KW-1185">Reference proteome</keyword>
<dbReference type="SUPFAM" id="SSF52777">
    <property type="entry name" value="CoA-dependent acyltransferases"/>
    <property type="match status" value="1"/>
</dbReference>
<dbReference type="Gene3D" id="3.30.559.10">
    <property type="entry name" value="Chloramphenicol acetyltransferase-like domain"/>
    <property type="match status" value="1"/>
</dbReference>
<evidence type="ECO:0000256" key="2">
    <source>
        <dbReference type="ARBA" id="ARBA00023315"/>
    </source>
</evidence>
<dbReference type="PANTHER" id="PTHR31625">
    <property type="match status" value="1"/>
</dbReference>
<evidence type="ECO:0000256" key="1">
    <source>
        <dbReference type="ARBA" id="ARBA00022679"/>
    </source>
</evidence>
<name>A0AAV5EU24_ELECO</name>
<reference evidence="3" key="2">
    <citation type="submission" date="2021-12" db="EMBL/GenBank/DDBJ databases">
        <title>Resequencing data analysis of finger millet.</title>
        <authorList>
            <person name="Hatakeyama M."/>
            <person name="Aluri S."/>
            <person name="Balachadran M.T."/>
            <person name="Sivarajan S.R."/>
            <person name="Poveda L."/>
            <person name="Shimizu-Inatsugi R."/>
            <person name="Schlapbach R."/>
            <person name="Sreeman S.M."/>
            <person name="Shimizu K.K."/>
        </authorList>
    </citation>
    <scope>NUCLEOTIDE SEQUENCE</scope>
</reference>
<dbReference type="AlphaFoldDB" id="A0AAV5EU24"/>
<accession>A0AAV5EU24</accession>
<dbReference type="EMBL" id="BQKI01000079">
    <property type="protein sequence ID" value="GJN26283.1"/>
    <property type="molecule type" value="Genomic_DNA"/>
</dbReference>
<evidence type="ECO:0000313" key="4">
    <source>
        <dbReference type="Proteomes" id="UP001054889"/>
    </source>
</evidence>
<reference evidence="3" key="1">
    <citation type="journal article" date="2018" name="DNA Res.">
        <title>Multiple hybrid de novo genome assembly of finger millet, an orphan allotetraploid crop.</title>
        <authorList>
            <person name="Hatakeyama M."/>
            <person name="Aluri S."/>
            <person name="Balachadran M.T."/>
            <person name="Sivarajan S.R."/>
            <person name="Patrignani A."/>
            <person name="Gruter S."/>
            <person name="Poveda L."/>
            <person name="Shimizu-Inatsugi R."/>
            <person name="Baeten J."/>
            <person name="Francoijs K.J."/>
            <person name="Nataraja K.N."/>
            <person name="Reddy Y.A.N."/>
            <person name="Phadnis S."/>
            <person name="Ravikumar R.L."/>
            <person name="Schlapbach R."/>
            <person name="Sreeman S.M."/>
            <person name="Shimizu K.K."/>
        </authorList>
    </citation>
    <scope>NUCLEOTIDE SEQUENCE</scope>
</reference>
<sequence length="132" mass="14425">MLVHLADTVDVAISCFVSDDGGKFVVTESGADARRLALDEEHDVYTFERLVPKVYMTVLPASVLVVQATRLEGGSMPIGVTVHHGVADGRSLWRFMEAWVASCHGDTPPALPTFDRLLVRPTSVEELDQSIM</sequence>
<dbReference type="InterPro" id="IPR051504">
    <property type="entry name" value="Plant_metabolite_acyltrans"/>
</dbReference>
<proteinExistence type="predicted"/>
<comment type="caution">
    <text evidence="3">The sequence shown here is derived from an EMBL/GenBank/DDBJ whole genome shotgun (WGS) entry which is preliminary data.</text>
</comment>
<keyword evidence="2" id="KW-0012">Acyltransferase</keyword>
<dbReference type="Proteomes" id="UP001054889">
    <property type="component" value="Unassembled WGS sequence"/>
</dbReference>
<keyword evidence="1" id="KW-0808">Transferase</keyword>
<organism evidence="3 4">
    <name type="scientific">Eleusine coracana subsp. coracana</name>
    <dbReference type="NCBI Taxonomy" id="191504"/>
    <lineage>
        <taxon>Eukaryota</taxon>
        <taxon>Viridiplantae</taxon>
        <taxon>Streptophyta</taxon>
        <taxon>Embryophyta</taxon>
        <taxon>Tracheophyta</taxon>
        <taxon>Spermatophyta</taxon>
        <taxon>Magnoliopsida</taxon>
        <taxon>Liliopsida</taxon>
        <taxon>Poales</taxon>
        <taxon>Poaceae</taxon>
        <taxon>PACMAD clade</taxon>
        <taxon>Chloridoideae</taxon>
        <taxon>Cynodonteae</taxon>
        <taxon>Eleusininae</taxon>
        <taxon>Eleusine</taxon>
    </lineage>
</organism>
<dbReference type="InterPro" id="IPR023213">
    <property type="entry name" value="CAT-like_dom_sf"/>
</dbReference>
<gene>
    <name evidence="3" type="primary">gb14204</name>
    <name evidence="3" type="ORF">PR202_gb14204</name>
</gene>
<protein>
    <submittedName>
        <fullName evidence="3">Uncharacterized protein</fullName>
    </submittedName>
</protein>
<dbReference type="GO" id="GO:0016747">
    <property type="term" value="F:acyltransferase activity, transferring groups other than amino-acyl groups"/>
    <property type="evidence" value="ECO:0007669"/>
    <property type="project" value="UniProtKB-ARBA"/>
</dbReference>
<evidence type="ECO:0000313" key="3">
    <source>
        <dbReference type="EMBL" id="GJN26283.1"/>
    </source>
</evidence>